<keyword evidence="5 6" id="KW-0472">Membrane</keyword>
<accession>A0A0N4W9Z1</accession>
<evidence type="ECO:0000256" key="1">
    <source>
        <dbReference type="ARBA" id="ARBA00004141"/>
    </source>
</evidence>
<dbReference type="Gene3D" id="1.20.1070.10">
    <property type="entry name" value="Rhodopsin 7-helix transmembrane proteins"/>
    <property type="match status" value="1"/>
</dbReference>
<evidence type="ECO:0000256" key="3">
    <source>
        <dbReference type="ARBA" id="ARBA00022692"/>
    </source>
</evidence>
<dbReference type="Proteomes" id="UP000268014">
    <property type="component" value="Unassembled WGS sequence"/>
</dbReference>
<keyword evidence="4 6" id="KW-1133">Transmembrane helix</keyword>
<reference evidence="7 8" key="2">
    <citation type="submission" date="2018-11" db="EMBL/GenBank/DDBJ databases">
        <authorList>
            <consortium name="Pathogen Informatics"/>
        </authorList>
    </citation>
    <scope>NUCLEOTIDE SEQUENCE [LARGE SCALE GENOMIC DNA]</scope>
    <source>
        <strain evidence="7 8">MHpl1</strain>
    </source>
</reference>
<organism evidence="9">
    <name type="scientific">Haemonchus placei</name>
    <name type="common">Barber's pole worm</name>
    <dbReference type="NCBI Taxonomy" id="6290"/>
    <lineage>
        <taxon>Eukaryota</taxon>
        <taxon>Metazoa</taxon>
        <taxon>Ecdysozoa</taxon>
        <taxon>Nematoda</taxon>
        <taxon>Chromadorea</taxon>
        <taxon>Rhabditida</taxon>
        <taxon>Rhabditina</taxon>
        <taxon>Rhabditomorpha</taxon>
        <taxon>Strongyloidea</taxon>
        <taxon>Trichostrongylidae</taxon>
        <taxon>Haemonchus</taxon>
    </lineage>
</organism>
<feature type="transmembrane region" description="Helical" evidence="6">
    <location>
        <begin position="46"/>
        <end position="67"/>
    </location>
</feature>
<evidence type="ECO:0000256" key="2">
    <source>
        <dbReference type="ARBA" id="ARBA00005692"/>
    </source>
</evidence>
<gene>
    <name evidence="7" type="ORF">HPLM_LOCUS7149</name>
</gene>
<dbReference type="GO" id="GO:0004888">
    <property type="term" value="F:transmembrane signaling receptor activity"/>
    <property type="evidence" value="ECO:0007669"/>
    <property type="project" value="InterPro"/>
</dbReference>
<evidence type="ECO:0000313" key="9">
    <source>
        <dbReference type="WBParaSite" id="HPLM_0000715701-mRNA-1"/>
    </source>
</evidence>
<feature type="transmembrane region" description="Helical" evidence="6">
    <location>
        <begin position="79"/>
        <end position="99"/>
    </location>
</feature>
<dbReference type="GO" id="GO:0007606">
    <property type="term" value="P:sensory perception of chemical stimulus"/>
    <property type="evidence" value="ECO:0007669"/>
    <property type="project" value="UniProtKB-UniRule"/>
</dbReference>
<proteinExistence type="inferred from homology"/>
<evidence type="ECO:0000313" key="8">
    <source>
        <dbReference type="Proteomes" id="UP000268014"/>
    </source>
</evidence>
<keyword evidence="3 6" id="KW-0812">Transmembrane</keyword>
<keyword evidence="8" id="KW-1185">Reference proteome</keyword>
<dbReference type="WBParaSite" id="HPLM_0000715701-mRNA-1">
    <property type="protein sequence ID" value="HPLM_0000715701-mRNA-1"/>
    <property type="gene ID" value="HPLM_0000715701"/>
</dbReference>
<protein>
    <recommendedName>
        <fullName evidence="6">Serpentine receptor class gamma</fullName>
    </recommendedName>
</protein>
<dbReference type="Pfam" id="PF02118">
    <property type="entry name" value="Srg"/>
    <property type="match status" value="1"/>
</dbReference>
<evidence type="ECO:0000256" key="6">
    <source>
        <dbReference type="RuleBase" id="RU280813"/>
    </source>
</evidence>
<reference evidence="9" key="1">
    <citation type="submission" date="2017-02" db="UniProtKB">
        <authorList>
            <consortium name="WormBaseParasite"/>
        </authorList>
    </citation>
    <scope>IDENTIFICATION</scope>
</reference>
<name>A0A0N4W9Z1_HAEPC</name>
<dbReference type="GO" id="GO:0016020">
    <property type="term" value="C:membrane"/>
    <property type="evidence" value="ECO:0007669"/>
    <property type="project" value="UniProtKB-SubCell"/>
</dbReference>
<comment type="subcellular location">
    <subcellularLocation>
        <location evidence="1">Membrane</location>
        <topology evidence="1">Multi-pass membrane protein</topology>
    </subcellularLocation>
</comment>
<dbReference type="InterPro" id="IPR000609">
    <property type="entry name" value="7TM_GPCR_serpentine_rcpt_Srg"/>
</dbReference>
<evidence type="ECO:0000256" key="4">
    <source>
        <dbReference type="ARBA" id="ARBA00022989"/>
    </source>
</evidence>
<sequence>MKLGRSFGLKLHHHRHQGFARIGGALAGPTFEKITRLATTMTGINFMTHILGCFLMTLNRFTVVCLPHRHRDIWQAWKLSIYLTIAITISIAIHIEGLIENFIFEISADGRWIRVGRSGSLEVRTGPHFALE</sequence>
<dbReference type="EMBL" id="UZAF01016609">
    <property type="protein sequence ID" value="VDO31082.1"/>
    <property type="molecule type" value="Genomic_DNA"/>
</dbReference>
<comment type="similarity">
    <text evidence="2 6">Belongs to the nematode receptor-like protein srg family.</text>
</comment>
<dbReference type="OrthoDB" id="5855582at2759"/>
<evidence type="ECO:0000313" key="7">
    <source>
        <dbReference type="EMBL" id="VDO31082.1"/>
    </source>
</evidence>
<dbReference type="AlphaFoldDB" id="A0A0N4W9Z1"/>
<evidence type="ECO:0000256" key="5">
    <source>
        <dbReference type="ARBA" id="ARBA00023136"/>
    </source>
</evidence>
<comment type="caution">
    <text evidence="6">Lacks conserved residue(s) required for the propagation of feature annotation.</text>
</comment>